<keyword evidence="11" id="KW-1185">Reference proteome</keyword>
<comment type="function">
    <text evidence="7">Component of the SMC5-SMC6 complex, that promotes sister chromatid alignment after DNA damage and facilitates double-stranded DNA breaks (DSBs) repair via homologous recombination between sister chromatids.</text>
</comment>
<dbReference type="GO" id="GO:0005634">
    <property type="term" value="C:nucleus"/>
    <property type="evidence" value="ECO:0007669"/>
    <property type="project" value="UniProtKB-SubCell"/>
</dbReference>
<keyword evidence="4 7" id="KW-0233">DNA recombination</keyword>
<dbReference type="GO" id="GO:0006281">
    <property type="term" value="P:DNA repair"/>
    <property type="evidence" value="ECO:0007669"/>
    <property type="project" value="UniProtKB-UniRule"/>
</dbReference>
<dbReference type="STRING" id="35722.A0A0B7NWM3"/>
<feature type="region of interest" description="Disordered" evidence="8">
    <location>
        <begin position="16"/>
        <end position="35"/>
    </location>
</feature>
<gene>
    <name evidence="10" type="primary">PARPA_13799.1 scaffold 47024</name>
</gene>
<protein>
    <recommendedName>
        <fullName evidence="7">Non-structural maintenance of chromosomes element 4</fullName>
    </recommendedName>
</protein>
<dbReference type="AlphaFoldDB" id="A0A0B7NWM3"/>
<dbReference type="OrthoDB" id="361242at2759"/>
<proteinExistence type="inferred from homology"/>
<evidence type="ECO:0000256" key="7">
    <source>
        <dbReference type="RuleBase" id="RU365071"/>
    </source>
</evidence>
<dbReference type="Proteomes" id="UP000054107">
    <property type="component" value="Unassembled WGS sequence"/>
</dbReference>
<dbReference type="Pfam" id="PF08743">
    <property type="entry name" value="Nse4_C"/>
    <property type="match status" value="1"/>
</dbReference>
<reference evidence="10 11" key="1">
    <citation type="submission" date="2014-09" db="EMBL/GenBank/DDBJ databases">
        <authorList>
            <person name="Ellenberger Sabrina"/>
        </authorList>
    </citation>
    <scope>NUCLEOTIDE SEQUENCE [LARGE SCALE GENOMIC DNA]</scope>
    <source>
        <strain evidence="10 11">CBS 412.66</strain>
    </source>
</reference>
<evidence type="ECO:0000256" key="5">
    <source>
        <dbReference type="ARBA" id="ARBA00023204"/>
    </source>
</evidence>
<accession>A0A0B7NWM3</accession>
<feature type="domain" description="Non-structural maintenance of chromosome element 4 C-terminal" evidence="9">
    <location>
        <begin position="238"/>
        <end position="324"/>
    </location>
</feature>
<evidence type="ECO:0000313" key="10">
    <source>
        <dbReference type="EMBL" id="CEP19484.1"/>
    </source>
</evidence>
<evidence type="ECO:0000256" key="4">
    <source>
        <dbReference type="ARBA" id="ARBA00023172"/>
    </source>
</evidence>
<evidence type="ECO:0000256" key="8">
    <source>
        <dbReference type="SAM" id="MobiDB-lite"/>
    </source>
</evidence>
<dbReference type="EMBL" id="LN734024">
    <property type="protein sequence ID" value="CEP19484.1"/>
    <property type="molecule type" value="Genomic_DNA"/>
</dbReference>
<dbReference type="InterPro" id="IPR014854">
    <property type="entry name" value="Nse4_C"/>
</dbReference>
<dbReference type="PANTHER" id="PTHR16140">
    <property type="entry name" value="NON-STRUCTURAL MAINTENANCE OF CHROMOSOMES ELEMENT 4"/>
    <property type="match status" value="1"/>
</dbReference>
<feature type="compositionally biased region" description="Polar residues" evidence="8">
    <location>
        <begin position="16"/>
        <end position="27"/>
    </location>
</feature>
<evidence type="ECO:0000256" key="3">
    <source>
        <dbReference type="ARBA" id="ARBA00022763"/>
    </source>
</evidence>
<evidence type="ECO:0000256" key="1">
    <source>
        <dbReference type="ARBA" id="ARBA00004123"/>
    </source>
</evidence>
<comment type="subunit">
    <text evidence="7">Component of the SMC5-SMC6 complex.</text>
</comment>
<keyword evidence="6 7" id="KW-0539">Nucleus</keyword>
<keyword evidence="3 7" id="KW-0227">DNA damage</keyword>
<evidence type="ECO:0000256" key="6">
    <source>
        <dbReference type="ARBA" id="ARBA00023242"/>
    </source>
</evidence>
<comment type="subcellular location">
    <subcellularLocation>
        <location evidence="1 7">Nucleus</location>
    </subcellularLocation>
</comment>
<dbReference type="GO" id="GO:0030915">
    <property type="term" value="C:Smc5-Smc6 complex"/>
    <property type="evidence" value="ECO:0007669"/>
    <property type="project" value="UniProtKB-UniRule"/>
</dbReference>
<dbReference type="InterPro" id="IPR027786">
    <property type="entry name" value="Nse4/EID"/>
</dbReference>
<evidence type="ECO:0000313" key="11">
    <source>
        <dbReference type="Proteomes" id="UP000054107"/>
    </source>
</evidence>
<sequence>MAVERDPGLRDINVFIDSQTDTSQYDPHQNEEERRDLRKNYRILSEKTQGMLLSQMNSRYSILKQDIETRNELVAHNDGQRLYNTLAKANALFESVKNPNEALLDSKLFRYITDVNNEKIKNINIGTENDVNLEEIVTKIRQFSREGTQHDEERHLDWDRIGKNACTFGKRACTMDFMLGPLGVQRKQSKRTHTARVVKNKEDLVTVETLQQGDIEKQENETSKCVNNIFTVLKEVGPMNYFKFVTNPTSFSQTVENIFYVSFLARRGNAGIDVSSGQPIISVRDQINVEELEDVVTKKQIIMGISIEDFNNIISTYNITSTVIPTRPKNANVANRSGWY</sequence>
<keyword evidence="5 7" id="KW-0234">DNA repair</keyword>
<comment type="similarity">
    <text evidence="2 7">Belongs to the NSE4 family.</text>
</comment>
<dbReference type="GO" id="GO:0006310">
    <property type="term" value="P:DNA recombination"/>
    <property type="evidence" value="ECO:0007669"/>
    <property type="project" value="UniProtKB-UniRule"/>
</dbReference>
<organism evidence="10 11">
    <name type="scientific">Parasitella parasitica</name>
    <dbReference type="NCBI Taxonomy" id="35722"/>
    <lineage>
        <taxon>Eukaryota</taxon>
        <taxon>Fungi</taxon>
        <taxon>Fungi incertae sedis</taxon>
        <taxon>Mucoromycota</taxon>
        <taxon>Mucoromycotina</taxon>
        <taxon>Mucoromycetes</taxon>
        <taxon>Mucorales</taxon>
        <taxon>Mucorineae</taxon>
        <taxon>Mucoraceae</taxon>
        <taxon>Parasitella</taxon>
    </lineage>
</organism>
<name>A0A0B7NWM3_9FUNG</name>
<dbReference type="PANTHER" id="PTHR16140:SF0">
    <property type="entry name" value="NON-STRUCTURAL MAINTENANCE OF CHROMOSOMES ELEMENT 4"/>
    <property type="match status" value="1"/>
</dbReference>
<evidence type="ECO:0000256" key="2">
    <source>
        <dbReference type="ARBA" id="ARBA00008997"/>
    </source>
</evidence>
<evidence type="ECO:0000259" key="9">
    <source>
        <dbReference type="Pfam" id="PF08743"/>
    </source>
</evidence>